<evidence type="ECO:0000313" key="1">
    <source>
        <dbReference type="EMBL" id="EJK46784.1"/>
    </source>
</evidence>
<protein>
    <submittedName>
        <fullName evidence="1">Uncharacterized protein</fullName>
    </submittedName>
</protein>
<gene>
    <name evidence="1" type="ORF">THAOC_34531</name>
</gene>
<keyword evidence="2" id="KW-1185">Reference proteome</keyword>
<dbReference type="AlphaFoldDB" id="K0R4T9"/>
<name>K0R4T9_THAOC</name>
<sequence>NAAPLVTYQLFDWPTDAGESTDDTPTAWPSLLPTEENLKIDLWSAENHFVKSTKDCKDVPKWMQPDEGIWKSKPFANMTCEDLKRAVPENLSNERDQLCNFLSQGVFSVPSANEACCICGGGNKVERKCSNMVWNNVEIALNCDFIDSLPSDNIEFFCGKYGNATFVQDGLTLKEACCACGGGEVNMNRNAGRRHRHLSGSVIPPEEIQGESDSDGSKDFRDIIMREGLGESPGITNLEYLGKTEHEFWNL</sequence>
<evidence type="ECO:0000313" key="2">
    <source>
        <dbReference type="Proteomes" id="UP000266841"/>
    </source>
</evidence>
<comment type="caution">
    <text evidence="1">The sequence shown here is derived from an EMBL/GenBank/DDBJ whole genome shotgun (WGS) entry which is preliminary data.</text>
</comment>
<dbReference type="EMBL" id="AGNL01047541">
    <property type="protein sequence ID" value="EJK46784.1"/>
    <property type="molecule type" value="Genomic_DNA"/>
</dbReference>
<accession>K0R4T9</accession>
<organism evidence="1 2">
    <name type="scientific">Thalassiosira oceanica</name>
    <name type="common">Marine diatom</name>
    <dbReference type="NCBI Taxonomy" id="159749"/>
    <lineage>
        <taxon>Eukaryota</taxon>
        <taxon>Sar</taxon>
        <taxon>Stramenopiles</taxon>
        <taxon>Ochrophyta</taxon>
        <taxon>Bacillariophyta</taxon>
        <taxon>Coscinodiscophyceae</taxon>
        <taxon>Thalassiosirophycidae</taxon>
        <taxon>Thalassiosirales</taxon>
        <taxon>Thalassiosiraceae</taxon>
        <taxon>Thalassiosira</taxon>
    </lineage>
</organism>
<dbReference type="Proteomes" id="UP000266841">
    <property type="component" value="Unassembled WGS sequence"/>
</dbReference>
<proteinExistence type="predicted"/>
<reference evidence="1 2" key="1">
    <citation type="journal article" date="2012" name="Genome Biol.">
        <title>Genome and low-iron response of an oceanic diatom adapted to chronic iron limitation.</title>
        <authorList>
            <person name="Lommer M."/>
            <person name="Specht M."/>
            <person name="Roy A.S."/>
            <person name="Kraemer L."/>
            <person name="Andreson R."/>
            <person name="Gutowska M.A."/>
            <person name="Wolf J."/>
            <person name="Bergner S.V."/>
            <person name="Schilhabel M.B."/>
            <person name="Klostermeier U.C."/>
            <person name="Beiko R.G."/>
            <person name="Rosenstiel P."/>
            <person name="Hippler M."/>
            <person name="Laroche J."/>
        </authorList>
    </citation>
    <scope>NUCLEOTIDE SEQUENCE [LARGE SCALE GENOMIC DNA]</scope>
    <source>
        <strain evidence="1 2">CCMP1005</strain>
    </source>
</reference>
<feature type="non-terminal residue" evidence="1">
    <location>
        <position position="1"/>
    </location>
</feature>